<evidence type="ECO:0000256" key="2">
    <source>
        <dbReference type="SAM" id="SignalP"/>
    </source>
</evidence>
<keyword evidence="1" id="KW-0472">Membrane</keyword>
<feature type="transmembrane region" description="Helical" evidence="1">
    <location>
        <begin position="126"/>
        <end position="145"/>
    </location>
</feature>
<feature type="transmembrane region" description="Helical" evidence="1">
    <location>
        <begin position="56"/>
        <end position="78"/>
    </location>
</feature>
<protein>
    <recommendedName>
        <fullName evidence="5">DoxX family protein</fullName>
    </recommendedName>
</protein>
<keyword evidence="1" id="KW-0812">Transmembrane</keyword>
<evidence type="ECO:0000313" key="3">
    <source>
        <dbReference type="EMBL" id="PIR83115.1"/>
    </source>
</evidence>
<name>A0A2H0UBG0_9BACT</name>
<accession>A0A2H0UBG0</accession>
<feature type="transmembrane region" description="Helical" evidence="1">
    <location>
        <begin position="152"/>
        <end position="169"/>
    </location>
</feature>
<feature type="signal peptide" evidence="2">
    <location>
        <begin position="1"/>
        <end position="23"/>
    </location>
</feature>
<keyword evidence="2" id="KW-0732">Signal</keyword>
<gene>
    <name evidence="3" type="ORF">COU19_02370</name>
</gene>
<feature type="transmembrane region" description="Helical" evidence="1">
    <location>
        <begin position="286"/>
        <end position="302"/>
    </location>
</feature>
<keyword evidence="1" id="KW-1133">Transmembrane helix</keyword>
<evidence type="ECO:0000313" key="4">
    <source>
        <dbReference type="Proteomes" id="UP000230179"/>
    </source>
</evidence>
<feature type="transmembrane region" description="Helical" evidence="1">
    <location>
        <begin position="215"/>
        <end position="241"/>
    </location>
</feature>
<proteinExistence type="predicted"/>
<dbReference type="AlphaFoldDB" id="A0A2H0UBG0"/>
<feature type="transmembrane region" description="Helical" evidence="1">
    <location>
        <begin position="261"/>
        <end position="279"/>
    </location>
</feature>
<reference evidence="4" key="1">
    <citation type="submission" date="2017-09" db="EMBL/GenBank/DDBJ databases">
        <title>Depth-based differentiation of microbial function through sediment-hosted aquifers and enrichment of novel symbionts in the deep terrestrial subsurface.</title>
        <authorList>
            <person name="Probst A.J."/>
            <person name="Ladd B."/>
            <person name="Jarett J.K."/>
            <person name="Geller-Mcgrath D.E."/>
            <person name="Sieber C.M.K."/>
            <person name="Emerson J.B."/>
            <person name="Anantharaman K."/>
            <person name="Thomas B.C."/>
            <person name="Malmstrom R."/>
            <person name="Stieglmeier M."/>
            <person name="Klingl A."/>
            <person name="Woyke T."/>
            <person name="Ryan C.M."/>
            <person name="Banfield J.F."/>
        </authorList>
    </citation>
    <scope>NUCLEOTIDE SEQUENCE [LARGE SCALE GENOMIC DNA]</scope>
</reference>
<evidence type="ECO:0008006" key="5">
    <source>
        <dbReference type="Google" id="ProtNLM"/>
    </source>
</evidence>
<sequence length="362" mass="41119">MSWRRTLLALAALFVGVVPRAFAHEAYVISYDNFWRGVNAGYSLHAFDALRNPVDLHITLAIVLAVLLVYVLNFWFRLSRAGQNVTAFFERFARLGPHLVRITIAAALIFSAASDSFLGPELHLGLLPYPGVVKLALYLMGVLIALGLFTELVALAGVVIFLASLFTYGHYVFTYLNYFGELVVLFLFGMRVASLDRYLFGPLRRLRVFEKYETLIVRVLYGLALLYAAVTIKLLHPALTLDVVNNWNLTQFHWLFPSDPLLVTLGAGLVEAAIGLFIIVGFEMRLTVLISLFYITLSLLYFRELVWPHFLLYGISLNLLVQPETFTLDHLIFKEHRLAMQWWKRPFAPHNTVGKSDESFRA</sequence>
<dbReference type="Proteomes" id="UP000230179">
    <property type="component" value="Unassembled WGS sequence"/>
</dbReference>
<feature type="transmembrane region" description="Helical" evidence="1">
    <location>
        <begin position="99"/>
        <end position="120"/>
    </location>
</feature>
<dbReference type="EMBL" id="PFBL01000020">
    <property type="protein sequence ID" value="PIR83115.1"/>
    <property type="molecule type" value="Genomic_DNA"/>
</dbReference>
<organism evidence="3 4">
    <name type="scientific">Candidatus Kaiserbacteria bacterium CG10_big_fil_rev_8_21_14_0_10_56_12</name>
    <dbReference type="NCBI Taxonomy" id="1974611"/>
    <lineage>
        <taxon>Bacteria</taxon>
        <taxon>Candidatus Kaiseribacteriota</taxon>
    </lineage>
</organism>
<feature type="chain" id="PRO_5013574354" description="DoxX family protein" evidence="2">
    <location>
        <begin position="24"/>
        <end position="362"/>
    </location>
</feature>
<feature type="transmembrane region" description="Helical" evidence="1">
    <location>
        <begin position="175"/>
        <end position="194"/>
    </location>
</feature>
<evidence type="ECO:0000256" key="1">
    <source>
        <dbReference type="SAM" id="Phobius"/>
    </source>
</evidence>
<comment type="caution">
    <text evidence="3">The sequence shown here is derived from an EMBL/GenBank/DDBJ whole genome shotgun (WGS) entry which is preliminary data.</text>
</comment>